<dbReference type="InterPro" id="IPR052035">
    <property type="entry name" value="ZnF_BED_domain_contain"/>
</dbReference>
<dbReference type="SUPFAM" id="SSF53098">
    <property type="entry name" value="Ribonuclease H-like"/>
    <property type="match status" value="1"/>
</dbReference>
<dbReference type="OMA" id="IPIHIGC"/>
<evidence type="ECO:0000256" key="8">
    <source>
        <dbReference type="ARBA" id="ARBA00023242"/>
    </source>
</evidence>
<evidence type="ECO:0000256" key="10">
    <source>
        <dbReference type="SAM" id="MobiDB-lite"/>
    </source>
</evidence>
<evidence type="ECO:0000256" key="9">
    <source>
        <dbReference type="PROSITE-ProRule" id="PRU00027"/>
    </source>
</evidence>
<protein>
    <submittedName>
        <fullName evidence="12">Zinc finger BED domain-containing protein 1-like</fullName>
    </submittedName>
</protein>
<evidence type="ECO:0000256" key="3">
    <source>
        <dbReference type="ARBA" id="ARBA00022771"/>
    </source>
</evidence>
<dbReference type="SUPFAM" id="SSF140996">
    <property type="entry name" value="Hermes dimerisation domain"/>
    <property type="match status" value="1"/>
</dbReference>
<evidence type="ECO:0000259" key="11">
    <source>
        <dbReference type="PROSITE" id="PS50808"/>
    </source>
</evidence>
<name>A0A3Q3G9B8_KRYMA</name>
<dbReference type="GO" id="GO:0008270">
    <property type="term" value="F:zinc ion binding"/>
    <property type="evidence" value="ECO:0007669"/>
    <property type="project" value="UniProtKB-KW"/>
</dbReference>
<keyword evidence="13" id="KW-1185">Reference proteome</keyword>
<evidence type="ECO:0000256" key="1">
    <source>
        <dbReference type="ARBA" id="ARBA00004123"/>
    </source>
</evidence>
<proteinExistence type="predicted"/>
<dbReference type="SMART" id="SM00614">
    <property type="entry name" value="ZnF_BED"/>
    <property type="match status" value="1"/>
</dbReference>
<accession>A0A3Q3G9B8</accession>
<evidence type="ECO:0000313" key="13">
    <source>
        <dbReference type="Proteomes" id="UP000264800"/>
    </source>
</evidence>
<dbReference type="InterPro" id="IPR012337">
    <property type="entry name" value="RNaseH-like_sf"/>
</dbReference>
<dbReference type="GO" id="GO:0046983">
    <property type="term" value="F:protein dimerization activity"/>
    <property type="evidence" value="ECO:0007669"/>
    <property type="project" value="InterPro"/>
</dbReference>
<dbReference type="PANTHER" id="PTHR46481">
    <property type="entry name" value="ZINC FINGER BED DOMAIN-CONTAINING PROTEIN 4"/>
    <property type="match status" value="1"/>
</dbReference>
<keyword evidence="4" id="KW-0862">Zinc</keyword>
<evidence type="ECO:0000313" key="12">
    <source>
        <dbReference type="Ensembl" id="ENSKMAP00000020647.1"/>
    </source>
</evidence>
<keyword evidence="8" id="KW-0539">Nucleus</keyword>
<evidence type="ECO:0000256" key="2">
    <source>
        <dbReference type="ARBA" id="ARBA00022723"/>
    </source>
</evidence>
<dbReference type="Ensembl" id="ENSKMAT00000020917.1">
    <property type="protein sequence ID" value="ENSKMAP00000020647.1"/>
    <property type="gene ID" value="ENSKMAG00000015346.1"/>
</dbReference>
<keyword evidence="7" id="KW-0804">Transcription</keyword>
<dbReference type="GO" id="GO:0005634">
    <property type="term" value="C:nucleus"/>
    <property type="evidence" value="ECO:0007669"/>
    <property type="project" value="UniProtKB-SubCell"/>
</dbReference>
<evidence type="ECO:0000256" key="5">
    <source>
        <dbReference type="ARBA" id="ARBA00023015"/>
    </source>
</evidence>
<dbReference type="AlphaFoldDB" id="A0A3Q3G9B8"/>
<dbReference type="GeneTree" id="ENSGT00940000158431"/>
<keyword evidence="2" id="KW-0479">Metal-binding</keyword>
<dbReference type="PROSITE" id="PS50808">
    <property type="entry name" value="ZF_BED"/>
    <property type="match status" value="1"/>
</dbReference>
<dbReference type="InterPro" id="IPR008906">
    <property type="entry name" value="HATC_C_dom"/>
</dbReference>
<dbReference type="InterPro" id="IPR036236">
    <property type="entry name" value="Znf_C2H2_sf"/>
</dbReference>
<evidence type="ECO:0000256" key="7">
    <source>
        <dbReference type="ARBA" id="ARBA00023163"/>
    </source>
</evidence>
<sequence length="625" mass="69766">MASSGEISIEDAPATFKSFVWRHFGYPVVTINGDRVTDKTRTICKHCKKISPYTSANTSTMHRHLQNHHRSLLDQHENPQNRHRPPRNHRKSLFKPAAVAVKAEPSRQTEPPQLPQLTDRAAEITRDIGIFIAADLTPFSVVENVGFKRLLNTLEPNYTIPTRGHFSHTVVPSLYKECKTRVVQVLKDAESVAMTTEAWSFRGTLSYVTVTAHAMSSAWEMVNVVLLTRPLFDSRTGANMAEVLLEAVSEWELKKPNRSIAIVTDDVDNTEVAVRQVGLEPQVQCFAHTVNLATRAGLGVTRVTALLGRMRRVISVFQSPTAAAVLKFKQKLLQLPCQALSTDVRTRWNSTLDMLSRYLEQQAAIAGALSSPDLGLNTQIDALDSNDMRDTEDLVRLLDPLKTATTVLCEEKSPPVSLIVPLKSMIEQSMTPNHDDSTTVADTKRAILSNISGTYSGDIYNFLLECTALDPRFRTLPLLDGNQRETQQKAEEATPSHGENWDLKSESELTEPASKKTALEDLLGDSFSPEPECSNVSEQIRREIEHYRREASIPLSSCPLRWWKENSPQYPLLSPLAKAYLSIPVTSVPSQRVFSAAGDIVNAQRSQLLPEHLDMLIFLNQNMTV</sequence>
<dbReference type="Pfam" id="PF05699">
    <property type="entry name" value="Dimer_Tnp_hAT"/>
    <property type="match status" value="1"/>
</dbReference>
<evidence type="ECO:0000256" key="4">
    <source>
        <dbReference type="ARBA" id="ARBA00022833"/>
    </source>
</evidence>
<dbReference type="Proteomes" id="UP000264800">
    <property type="component" value="Unplaced"/>
</dbReference>
<keyword evidence="5" id="KW-0805">Transcription regulation</keyword>
<evidence type="ECO:0000256" key="6">
    <source>
        <dbReference type="ARBA" id="ARBA00023125"/>
    </source>
</evidence>
<organism evidence="12 13">
    <name type="scientific">Kryptolebias marmoratus</name>
    <name type="common">Mangrove killifish</name>
    <name type="synonym">Rivulus marmoratus</name>
    <dbReference type="NCBI Taxonomy" id="37003"/>
    <lineage>
        <taxon>Eukaryota</taxon>
        <taxon>Metazoa</taxon>
        <taxon>Chordata</taxon>
        <taxon>Craniata</taxon>
        <taxon>Vertebrata</taxon>
        <taxon>Euteleostomi</taxon>
        <taxon>Actinopterygii</taxon>
        <taxon>Neopterygii</taxon>
        <taxon>Teleostei</taxon>
        <taxon>Neoteleostei</taxon>
        <taxon>Acanthomorphata</taxon>
        <taxon>Ovalentaria</taxon>
        <taxon>Atherinomorphae</taxon>
        <taxon>Cyprinodontiformes</taxon>
        <taxon>Rivulidae</taxon>
        <taxon>Kryptolebias</taxon>
    </lineage>
</organism>
<feature type="domain" description="BED-type" evidence="11">
    <location>
        <begin position="15"/>
        <end position="76"/>
    </location>
</feature>
<dbReference type="InterPro" id="IPR003656">
    <property type="entry name" value="Znf_BED"/>
</dbReference>
<comment type="subcellular location">
    <subcellularLocation>
        <location evidence="1">Nucleus</location>
    </subcellularLocation>
</comment>
<dbReference type="SUPFAM" id="SSF57667">
    <property type="entry name" value="beta-beta-alpha zinc fingers"/>
    <property type="match status" value="1"/>
</dbReference>
<keyword evidence="6" id="KW-0238">DNA-binding</keyword>
<reference evidence="12" key="1">
    <citation type="submission" date="2025-08" db="UniProtKB">
        <authorList>
            <consortium name="Ensembl"/>
        </authorList>
    </citation>
    <scope>IDENTIFICATION</scope>
</reference>
<dbReference type="PANTHER" id="PTHR46481:SF4">
    <property type="entry name" value="ZINC FINGER BED DOMAIN-CONTAINING PROTEIN 4"/>
    <property type="match status" value="1"/>
</dbReference>
<dbReference type="Pfam" id="PF02892">
    <property type="entry name" value="zf-BED"/>
    <property type="match status" value="1"/>
</dbReference>
<reference evidence="12" key="2">
    <citation type="submission" date="2025-09" db="UniProtKB">
        <authorList>
            <consortium name="Ensembl"/>
        </authorList>
    </citation>
    <scope>IDENTIFICATION</scope>
</reference>
<dbReference type="GO" id="GO:0003677">
    <property type="term" value="F:DNA binding"/>
    <property type="evidence" value="ECO:0007669"/>
    <property type="project" value="UniProtKB-KW"/>
</dbReference>
<keyword evidence="3 9" id="KW-0863">Zinc-finger</keyword>
<feature type="region of interest" description="Disordered" evidence="10">
    <location>
        <begin position="484"/>
        <end position="515"/>
    </location>
</feature>